<dbReference type="GO" id="GO:0032432">
    <property type="term" value="C:actin filament bundle"/>
    <property type="evidence" value="ECO:0007669"/>
    <property type="project" value="TreeGrafter"/>
</dbReference>
<keyword evidence="6" id="KW-0206">Cytoskeleton</keyword>
<evidence type="ECO:0000256" key="6">
    <source>
        <dbReference type="ARBA" id="ARBA00023212"/>
    </source>
</evidence>
<dbReference type="PROSITE" id="PS50021">
    <property type="entry name" value="CH"/>
    <property type="match status" value="4"/>
</dbReference>
<dbReference type="InterPro" id="IPR036872">
    <property type="entry name" value="CH_dom_sf"/>
</dbReference>
<dbReference type="FunFam" id="1.10.418.10:FF:000031">
    <property type="entry name" value="Fimbrin-2 like"/>
    <property type="match status" value="1"/>
</dbReference>
<dbReference type="InterPro" id="IPR001715">
    <property type="entry name" value="CH_dom"/>
</dbReference>
<dbReference type="GO" id="GO:0051017">
    <property type="term" value="P:actin filament bundle assembly"/>
    <property type="evidence" value="ECO:0007669"/>
    <property type="project" value="InterPro"/>
</dbReference>
<keyword evidence="10" id="KW-1185">Reference proteome</keyword>
<dbReference type="Proteomes" id="UP001187192">
    <property type="component" value="Unassembled WGS sequence"/>
</dbReference>
<dbReference type="GO" id="GO:0005884">
    <property type="term" value="C:actin filament"/>
    <property type="evidence" value="ECO:0007669"/>
    <property type="project" value="TreeGrafter"/>
</dbReference>
<feature type="domain" description="Calponin-homology (CH)" evidence="8">
    <location>
        <begin position="279"/>
        <end position="382"/>
    </location>
</feature>
<feature type="region of interest" description="Disordered" evidence="7">
    <location>
        <begin position="641"/>
        <end position="676"/>
    </location>
</feature>
<comment type="subunit">
    <text evidence="2">Interacts with F-actin.</text>
</comment>
<dbReference type="CDD" id="cd21299">
    <property type="entry name" value="CH_AtFIM_like_rpt3"/>
    <property type="match status" value="1"/>
</dbReference>
<evidence type="ECO:0000313" key="9">
    <source>
        <dbReference type="EMBL" id="GMN50203.1"/>
    </source>
</evidence>
<dbReference type="SUPFAM" id="SSF47473">
    <property type="entry name" value="EF-hand"/>
    <property type="match status" value="1"/>
</dbReference>
<dbReference type="PANTHER" id="PTHR19961:SF18">
    <property type="entry name" value="FI19014P1"/>
    <property type="match status" value="1"/>
</dbReference>
<dbReference type="SUPFAM" id="SSF47576">
    <property type="entry name" value="Calponin-homology domain, CH-domain"/>
    <property type="match status" value="1"/>
</dbReference>
<dbReference type="FunFam" id="1.10.418.10:FF:000045">
    <property type="entry name" value="Fimbrin-1 isoform A"/>
    <property type="match status" value="1"/>
</dbReference>
<feature type="domain" description="Calponin-homology (CH)" evidence="8">
    <location>
        <begin position="123"/>
        <end position="251"/>
    </location>
</feature>
<dbReference type="Gene3D" id="1.10.238.10">
    <property type="entry name" value="EF-hand"/>
    <property type="match status" value="1"/>
</dbReference>
<proteinExistence type="predicted"/>
<dbReference type="AlphaFoldDB" id="A0AA88AQ82"/>
<feature type="compositionally biased region" description="Polar residues" evidence="7">
    <location>
        <begin position="644"/>
        <end position="656"/>
    </location>
</feature>
<protein>
    <recommendedName>
        <fullName evidence="8">Calponin-homology (CH) domain-containing protein</fullName>
    </recommendedName>
</protein>
<dbReference type="Pfam" id="PF00307">
    <property type="entry name" value="CH"/>
    <property type="match status" value="4"/>
</dbReference>
<dbReference type="GO" id="GO:0005737">
    <property type="term" value="C:cytoplasm"/>
    <property type="evidence" value="ECO:0007669"/>
    <property type="project" value="TreeGrafter"/>
</dbReference>
<evidence type="ECO:0000256" key="1">
    <source>
        <dbReference type="ARBA" id="ARBA00004245"/>
    </source>
</evidence>
<comment type="caution">
    <text evidence="9">The sequence shown here is derived from an EMBL/GenBank/DDBJ whole genome shotgun (WGS) entry which is preliminary data.</text>
</comment>
<keyword evidence="4" id="KW-0677">Repeat</keyword>
<dbReference type="EMBL" id="BTGU01000033">
    <property type="protein sequence ID" value="GMN50203.1"/>
    <property type="molecule type" value="Genomic_DNA"/>
</dbReference>
<dbReference type="SMART" id="SM00033">
    <property type="entry name" value="CH"/>
    <property type="match status" value="4"/>
</dbReference>
<dbReference type="Gene3D" id="1.10.418.10">
    <property type="entry name" value="Calponin-like domain"/>
    <property type="match status" value="4"/>
</dbReference>
<dbReference type="GO" id="GO:0051015">
    <property type="term" value="F:actin filament binding"/>
    <property type="evidence" value="ECO:0007669"/>
    <property type="project" value="InterPro"/>
</dbReference>
<feature type="domain" description="Calponin-homology (CH)" evidence="8">
    <location>
        <begin position="525"/>
        <end position="633"/>
    </location>
</feature>
<evidence type="ECO:0000259" key="8">
    <source>
        <dbReference type="PROSITE" id="PS50021"/>
    </source>
</evidence>
<feature type="compositionally biased region" description="Low complexity" evidence="7">
    <location>
        <begin position="657"/>
        <end position="668"/>
    </location>
</feature>
<evidence type="ECO:0000256" key="5">
    <source>
        <dbReference type="ARBA" id="ARBA00023203"/>
    </source>
</evidence>
<accession>A0AA88AQ82</accession>
<evidence type="ECO:0000256" key="7">
    <source>
        <dbReference type="SAM" id="MobiDB-lite"/>
    </source>
</evidence>
<dbReference type="FunFam" id="1.10.418.10:FF:000041">
    <property type="entry name" value="Fimbrin-2 isoform A"/>
    <property type="match status" value="1"/>
</dbReference>
<feature type="domain" description="Calponin-homology (CH)" evidence="8">
    <location>
        <begin position="404"/>
        <end position="510"/>
    </location>
</feature>
<dbReference type="CDD" id="cd21296">
    <property type="entry name" value="CH_AtFIM_like_rpt2"/>
    <property type="match status" value="1"/>
</dbReference>
<dbReference type="FunFam" id="1.10.418.10:FF:000034">
    <property type="entry name" value="Fimbrin-2 like"/>
    <property type="match status" value="1"/>
</dbReference>
<gene>
    <name evidence="9" type="ORF">TIFTF001_019370</name>
</gene>
<evidence type="ECO:0000256" key="3">
    <source>
        <dbReference type="ARBA" id="ARBA00022490"/>
    </source>
</evidence>
<dbReference type="InterPro" id="IPR039959">
    <property type="entry name" value="Fimbrin/Plastin"/>
</dbReference>
<name>A0AA88AQ82_FICCA</name>
<comment type="subcellular location">
    <subcellularLocation>
        <location evidence="1">Cytoplasm</location>
        <location evidence="1">Cytoskeleton</location>
    </subcellularLocation>
</comment>
<keyword evidence="3" id="KW-0963">Cytoplasm</keyword>
<keyword evidence="5" id="KW-0009">Actin-binding</keyword>
<dbReference type="GO" id="GO:0051639">
    <property type="term" value="P:actin filament network formation"/>
    <property type="evidence" value="ECO:0007669"/>
    <property type="project" value="TreeGrafter"/>
</dbReference>
<dbReference type="InterPro" id="IPR011992">
    <property type="entry name" value="EF-hand-dom_pair"/>
</dbReference>
<dbReference type="PANTHER" id="PTHR19961">
    <property type="entry name" value="FIMBRIN/PLASTIN"/>
    <property type="match status" value="1"/>
</dbReference>
<evidence type="ECO:0000256" key="2">
    <source>
        <dbReference type="ARBA" id="ARBA00011385"/>
    </source>
</evidence>
<evidence type="ECO:0000256" key="4">
    <source>
        <dbReference type="ARBA" id="ARBA00022737"/>
    </source>
</evidence>
<dbReference type="Gramene" id="FCD_00000181-RA">
    <property type="protein sequence ID" value="FCD_00000181-RA:cds"/>
    <property type="gene ID" value="FCD_00000181"/>
</dbReference>
<sequence length="676" mass="76245">MSGYVGILVSDPWLQNQFTQAELRSLKSHFTSMRRESGRLTVGDLASRMSNLKVVGENLTEEERASFIQNFHHKLDDDVDFEFFLRVYLKLNAQASARIGSAAKNSSAFLKAATTTLLHTISESEKASYVAHINNYLAGDKFLERYLPIEASTNDLFEIAKDGVLLCKLINVAVPGTIDERAINTKRVLNPWERNENHTLCLNSAKAIGCTVVNIGTQDFIEGRCDLYPVFFCLQRHLVLGLISQIIKIQLLADLNLKKTPQLVELVDDSKDVEELMSLPPEKILLRWMNFQLKKAGYRKIVTNFSSDVKDAEAYAHLLNVLAPEHSKPSALAAKDPLERAKLVLAHADRMGCKRYLTAKDIVEGSPNLNLAFVAHIFQHRNGLSTQTKQISFLDTSPDDTQISREERAFRFWMNSLGNSTYINNVFEDLRNGWVLLETLDKISPGIVNWKIANKPPIKMPFRKVENCNQVVKIGKQLKFSLVNIAGNDIVQGNKKLILAYLWQLMRYNILQLLKNLRFHSHGKEITDVDILEWANTKVSNSGSQSRMDSFRDKSLSDGIFFLELLSAVQHRVVNWSLVTKGVTDEEKKMNASYIISIARKLGCSIFLLPEDITEVNQKMILTLTASIMYWFLKQPVEDRPSGVSDSEASSQLETISNSTLDDSSSESSLDENGHL</sequence>
<organism evidence="9 10">
    <name type="scientific">Ficus carica</name>
    <name type="common">Common fig</name>
    <dbReference type="NCBI Taxonomy" id="3494"/>
    <lineage>
        <taxon>Eukaryota</taxon>
        <taxon>Viridiplantae</taxon>
        <taxon>Streptophyta</taxon>
        <taxon>Embryophyta</taxon>
        <taxon>Tracheophyta</taxon>
        <taxon>Spermatophyta</taxon>
        <taxon>Magnoliopsida</taxon>
        <taxon>eudicotyledons</taxon>
        <taxon>Gunneridae</taxon>
        <taxon>Pentapetalae</taxon>
        <taxon>rosids</taxon>
        <taxon>fabids</taxon>
        <taxon>Rosales</taxon>
        <taxon>Moraceae</taxon>
        <taxon>Ficeae</taxon>
        <taxon>Ficus</taxon>
    </lineage>
</organism>
<evidence type="ECO:0000313" key="10">
    <source>
        <dbReference type="Proteomes" id="UP001187192"/>
    </source>
</evidence>
<reference evidence="9" key="1">
    <citation type="submission" date="2023-07" db="EMBL/GenBank/DDBJ databases">
        <title>draft genome sequence of fig (Ficus carica).</title>
        <authorList>
            <person name="Takahashi T."/>
            <person name="Nishimura K."/>
        </authorList>
    </citation>
    <scope>NUCLEOTIDE SEQUENCE</scope>
</reference>